<keyword evidence="8" id="KW-1185">Reference proteome</keyword>
<accession>A0AAJ0MIH3</accession>
<dbReference type="PROSITE" id="PS00678">
    <property type="entry name" value="WD_REPEATS_1"/>
    <property type="match status" value="3"/>
</dbReference>
<dbReference type="PANTHER" id="PTHR46202:SF1">
    <property type="entry name" value="DNA EXCISION REPAIR PROTEIN ERCC-8"/>
    <property type="match status" value="1"/>
</dbReference>
<reference evidence="7" key="1">
    <citation type="journal article" date="2023" name="Mol. Phylogenet. Evol.">
        <title>Genome-scale phylogeny and comparative genomics of the fungal order Sordariales.</title>
        <authorList>
            <person name="Hensen N."/>
            <person name="Bonometti L."/>
            <person name="Westerberg I."/>
            <person name="Brannstrom I.O."/>
            <person name="Guillou S."/>
            <person name="Cros-Aarteil S."/>
            <person name="Calhoun S."/>
            <person name="Haridas S."/>
            <person name="Kuo A."/>
            <person name="Mondo S."/>
            <person name="Pangilinan J."/>
            <person name="Riley R."/>
            <person name="LaButti K."/>
            <person name="Andreopoulos B."/>
            <person name="Lipzen A."/>
            <person name="Chen C."/>
            <person name="Yan M."/>
            <person name="Daum C."/>
            <person name="Ng V."/>
            <person name="Clum A."/>
            <person name="Steindorff A."/>
            <person name="Ohm R.A."/>
            <person name="Martin F."/>
            <person name="Silar P."/>
            <person name="Natvig D.O."/>
            <person name="Lalanne C."/>
            <person name="Gautier V."/>
            <person name="Ament-Velasquez S.L."/>
            <person name="Kruys A."/>
            <person name="Hutchinson M.I."/>
            <person name="Powell A.J."/>
            <person name="Barry K."/>
            <person name="Miller A.N."/>
            <person name="Grigoriev I.V."/>
            <person name="Debuchy R."/>
            <person name="Gladieux P."/>
            <person name="Hiltunen Thoren M."/>
            <person name="Johannesson H."/>
        </authorList>
    </citation>
    <scope>NUCLEOTIDE SEQUENCE</scope>
    <source>
        <strain evidence="7">CBS 955.72</strain>
    </source>
</reference>
<dbReference type="EMBL" id="JAUIQD010000002">
    <property type="protein sequence ID" value="KAK3360323.1"/>
    <property type="molecule type" value="Genomic_DNA"/>
</dbReference>
<evidence type="ECO:0000256" key="3">
    <source>
        <dbReference type="ARBA" id="ARBA00022763"/>
    </source>
</evidence>
<dbReference type="SMART" id="SM00320">
    <property type="entry name" value="WD40"/>
    <property type="match status" value="5"/>
</dbReference>
<sequence length="529" mass="55395">MNPLLFERASGSLPPTIFARLQTEKLLKSFRSSLRIRFDGGERVVKPVVRDRGNASSSSSSSSSAAAAAAAVTAGPEETASNTTIWAHQAGVTALALERFDGRILVSGGADATIKLWDLDQCSNPSQPHTYRPVSAIPRAGNTLPGADMGLARGHRFGITHLSFYPFDSAAFLSSSFDQTLKLWSTETARVSGSFNLGAKVYTHAVSPIASHLLVACGTQHPAVRLVDLRSSAAVQSLISPGQIGSGSGATLAVAWSPIHEHVLASGSVDGAVRIWDVRRSSGLVGLLDQEDCLGILDPGRTVSSDTGSTAGTEGQLGRGIRASAKAHTGPVNGLAWTDDGAYIISAGHDKRVRVWNAATGANTLANFGPTIRNSQLGSLTMFVSPPTLTGSKKDLLFFPNENEILVMDMHEGSIITRLRGMGPSIAVVAAQRGERTVRNRLTSIVWRGAGGGGSSSGAVMGGTNAPGGVYSGHLDGQVRAWVPQLEGLDEEDEDTGDAAEAASGTRAKKRKALDDAYRSLMGKQITFT</sequence>
<feature type="repeat" description="WD" evidence="5">
    <location>
        <begin position="244"/>
        <end position="286"/>
    </location>
</feature>
<dbReference type="InterPro" id="IPR036322">
    <property type="entry name" value="WD40_repeat_dom_sf"/>
</dbReference>
<dbReference type="GO" id="GO:0031464">
    <property type="term" value="C:Cul4A-RING E3 ubiquitin ligase complex"/>
    <property type="evidence" value="ECO:0007669"/>
    <property type="project" value="TreeGrafter"/>
</dbReference>
<feature type="repeat" description="WD" evidence="5">
    <location>
        <begin position="152"/>
        <end position="194"/>
    </location>
</feature>
<dbReference type="InterPro" id="IPR001680">
    <property type="entry name" value="WD40_rpt"/>
</dbReference>
<organism evidence="7 8">
    <name type="scientific">Lasiosphaeria hispida</name>
    <dbReference type="NCBI Taxonomy" id="260671"/>
    <lineage>
        <taxon>Eukaryota</taxon>
        <taxon>Fungi</taxon>
        <taxon>Dikarya</taxon>
        <taxon>Ascomycota</taxon>
        <taxon>Pezizomycotina</taxon>
        <taxon>Sordariomycetes</taxon>
        <taxon>Sordariomycetidae</taxon>
        <taxon>Sordariales</taxon>
        <taxon>Lasiosphaeriaceae</taxon>
        <taxon>Lasiosphaeria</taxon>
    </lineage>
</organism>
<keyword evidence="4" id="KW-0234">DNA repair</keyword>
<dbReference type="SUPFAM" id="SSF50978">
    <property type="entry name" value="WD40 repeat-like"/>
    <property type="match status" value="1"/>
</dbReference>
<dbReference type="Gene3D" id="2.130.10.10">
    <property type="entry name" value="YVTN repeat-like/Quinoprotein amine dehydrogenase"/>
    <property type="match status" value="1"/>
</dbReference>
<dbReference type="PROSITE" id="PS50294">
    <property type="entry name" value="WD_REPEATS_REGION"/>
    <property type="match status" value="3"/>
</dbReference>
<evidence type="ECO:0000256" key="6">
    <source>
        <dbReference type="SAM" id="MobiDB-lite"/>
    </source>
</evidence>
<keyword evidence="3" id="KW-0227">DNA damage</keyword>
<dbReference type="GO" id="GO:0006283">
    <property type="term" value="P:transcription-coupled nucleotide-excision repair"/>
    <property type="evidence" value="ECO:0007669"/>
    <property type="project" value="InterPro"/>
</dbReference>
<dbReference type="GO" id="GO:0000109">
    <property type="term" value="C:nucleotide-excision repair complex"/>
    <property type="evidence" value="ECO:0007669"/>
    <property type="project" value="TreeGrafter"/>
</dbReference>
<reference evidence="7" key="2">
    <citation type="submission" date="2023-06" db="EMBL/GenBank/DDBJ databases">
        <authorList>
            <consortium name="Lawrence Berkeley National Laboratory"/>
            <person name="Haridas S."/>
            <person name="Hensen N."/>
            <person name="Bonometti L."/>
            <person name="Westerberg I."/>
            <person name="Brannstrom I.O."/>
            <person name="Guillou S."/>
            <person name="Cros-Aarteil S."/>
            <person name="Calhoun S."/>
            <person name="Kuo A."/>
            <person name="Mondo S."/>
            <person name="Pangilinan J."/>
            <person name="Riley R."/>
            <person name="Labutti K."/>
            <person name="Andreopoulos B."/>
            <person name="Lipzen A."/>
            <person name="Chen C."/>
            <person name="Yanf M."/>
            <person name="Daum C."/>
            <person name="Ng V."/>
            <person name="Clum A."/>
            <person name="Steindorff A."/>
            <person name="Ohm R."/>
            <person name="Martin F."/>
            <person name="Silar P."/>
            <person name="Natvig D."/>
            <person name="Lalanne C."/>
            <person name="Gautier V."/>
            <person name="Ament-Velasquez S.L."/>
            <person name="Kruys A."/>
            <person name="Hutchinson M.I."/>
            <person name="Powell A.J."/>
            <person name="Barry K."/>
            <person name="Miller A.N."/>
            <person name="Grigoriev I.V."/>
            <person name="Debuchy R."/>
            <person name="Gladieux P."/>
            <person name="Thoren M.H."/>
            <person name="Johannesson H."/>
        </authorList>
    </citation>
    <scope>NUCLEOTIDE SEQUENCE</scope>
    <source>
        <strain evidence="7">CBS 955.72</strain>
    </source>
</reference>
<evidence type="ECO:0000256" key="5">
    <source>
        <dbReference type="PROSITE-ProRule" id="PRU00221"/>
    </source>
</evidence>
<evidence type="ECO:0000256" key="2">
    <source>
        <dbReference type="ARBA" id="ARBA00022737"/>
    </source>
</evidence>
<evidence type="ECO:0000256" key="4">
    <source>
        <dbReference type="ARBA" id="ARBA00023204"/>
    </source>
</evidence>
<feature type="compositionally biased region" description="Acidic residues" evidence="6">
    <location>
        <begin position="488"/>
        <end position="498"/>
    </location>
</feature>
<dbReference type="InterPro" id="IPR020472">
    <property type="entry name" value="WD40_PAC1"/>
</dbReference>
<feature type="repeat" description="WD" evidence="5">
    <location>
        <begin position="325"/>
        <end position="366"/>
    </location>
</feature>
<dbReference type="Pfam" id="PF00400">
    <property type="entry name" value="WD40"/>
    <property type="match status" value="4"/>
</dbReference>
<keyword evidence="1 5" id="KW-0853">WD repeat</keyword>
<feature type="repeat" description="WD" evidence="5">
    <location>
        <begin position="85"/>
        <end position="120"/>
    </location>
</feature>
<feature type="region of interest" description="Disordered" evidence="6">
    <location>
        <begin position="488"/>
        <end position="509"/>
    </location>
</feature>
<proteinExistence type="predicted"/>
<dbReference type="SUPFAM" id="SSF50998">
    <property type="entry name" value="Quinoprotein alcohol dehydrogenase-like"/>
    <property type="match status" value="1"/>
</dbReference>
<dbReference type="AlphaFoldDB" id="A0AAJ0MIH3"/>
<name>A0AAJ0MIH3_9PEZI</name>
<dbReference type="Proteomes" id="UP001275084">
    <property type="component" value="Unassembled WGS sequence"/>
</dbReference>
<dbReference type="InterPro" id="IPR019775">
    <property type="entry name" value="WD40_repeat_CS"/>
</dbReference>
<dbReference type="InterPro" id="IPR015943">
    <property type="entry name" value="WD40/YVTN_repeat-like_dom_sf"/>
</dbReference>
<comment type="caution">
    <text evidence="7">The sequence shown here is derived from an EMBL/GenBank/DDBJ whole genome shotgun (WGS) entry which is preliminary data.</text>
</comment>
<dbReference type="InterPro" id="IPR042238">
    <property type="entry name" value="Rad28/ERCC8/Ckn1/ATCSA-1"/>
</dbReference>
<dbReference type="InterPro" id="IPR011047">
    <property type="entry name" value="Quinoprotein_ADH-like_sf"/>
</dbReference>
<evidence type="ECO:0000313" key="8">
    <source>
        <dbReference type="Proteomes" id="UP001275084"/>
    </source>
</evidence>
<dbReference type="PANTHER" id="PTHR46202">
    <property type="entry name" value="DNA EXCISION REPAIR PROTEIN ERCC-8"/>
    <property type="match status" value="1"/>
</dbReference>
<dbReference type="GO" id="GO:0043161">
    <property type="term" value="P:proteasome-mediated ubiquitin-dependent protein catabolic process"/>
    <property type="evidence" value="ECO:0007669"/>
    <property type="project" value="TreeGrafter"/>
</dbReference>
<dbReference type="PROSITE" id="PS50082">
    <property type="entry name" value="WD_REPEATS_2"/>
    <property type="match status" value="4"/>
</dbReference>
<dbReference type="PRINTS" id="PR00320">
    <property type="entry name" value="GPROTEINBRPT"/>
</dbReference>
<evidence type="ECO:0000256" key="1">
    <source>
        <dbReference type="ARBA" id="ARBA00022574"/>
    </source>
</evidence>
<dbReference type="GO" id="GO:0000209">
    <property type="term" value="P:protein polyubiquitination"/>
    <property type="evidence" value="ECO:0007669"/>
    <property type="project" value="TreeGrafter"/>
</dbReference>
<evidence type="ECO:0000313" key="7">
    <source>
        <dbReference type="EMBL" id="KAK3360323.1"/>
    </source>
</evidence>
<protein>
    <submittedName>
        <fullName evidence="7">WD40-repeat-containing domain protein</fullName>
    </submittedName>
</protein>
<gene>
    <name evidence="7" type="ORF">B0T25DRAFT_588774</name>
</gene>
<keyword evidence="2" id="KW-0677">Repeat</keyword>